<sequence>MSPMQRLLLIAHPDQCHSPALQRAAALALAGDSALHVAAFMEPFSNFDLLDHKTQELTREGLLLEQRRRWEDEANALRARGVKITTSVEWTTDRQGEMIRYILEMQPDLVVKDIQREPALKRAFVTPFDWYLLRECPAPLHLVGEARHPLPHKIVAAVDPMDVDAQNSGVNEKLISTATGLALQCNAELHLLYIYDCLPAYQSYKCEVNKSWPDLVEELRNALHQSFVSLADRFGVPEERRHFLMGSPLRGIADFARDEVIDVVVMGRVHRRVVDRLIGSTTEHTLYQVPSSILAVRADE</sequence>
<dbReference type="InterPro" id="IPR006016">
    <property type="entry name" value="UspA"/>
</dbReference>
<evidence type="ECO:0000259" key="5">
    <source>
        <dbReference type="Pfam" id="PF00582"/>
    </source>
</evidence>
<organism evidence="6 7">
    <name type="scientific">Metapseudomonas lalkuanensis</name>
    <dbReference type="NCBI Taxonomy" id="2604832"/>
    <lineage>
        <taxon>Bacteria</taxon>
        <taxon>Pseudomonadati</taxon>
        <taxon>Pseudomonadota</taxon>
        <taxon>Gammaproteobacteria</taxon>
        <taxon>Pseudomonadales</taxon>
        <taxon>Pseudomonadaceae</taxon>
        <taxon>Metapseudomonas</taxon>
    </lineage>
</organism>
<feature type="domain" description="UspA" evidence="5">
    <location>
        <begin position="153"/>
        <end position="297"/>
    </location>
</feature>
<dbReference type="RefSeq" id="WP_151133762.1">
    <property type="nucleotide sequence ID" value="NZ_CP043311.1"/>
</dbReference>
<dbReference type="PANTHER" id="PTHR47892">
    <property type="entry name" value="UNIVERSAL STRESS PROTEIN E"/>
    <property type="match status" value="1"/>
</dbReference>
<evidence type="ECO:0000256" key="1">
    <source>
        <dbReference type="ARBA" id="ARBA00004496"/>
    </source>
</evidence>
<comment type="similarity">
    <text evidence="2">Belongs to the universal stress protein A family.</text>
</comment>
<feature type="domain" description="UspA" evidence="5">
    <location>
        <begin position="10"/>
        <end position="143"/>
    </location>
</feature>
<dbReference type="PANTHER" id="PTHR47892:SF1">
    <property type="entry name" value="UNIVERSAL STRESS PROTEIN E"/>
    <property type="match status" value="1"/>
</dbReference>
<evidence type="ECO:0000313" key="6">
    <source>
        <dbReference type="EMBL" id="QEY63112.1"/>
    </source>
</evidence>
<dbReference type="Gene3D" id="3.40.50.12370">
    <property type="match status" value="1"/>
</dbReference>
<gene>
    <name evidence="6" type="ORF">FXN65_13950</name>
</gene>
<keyword evidence="7" id="KW-1185">Reference proteome</keyword>
<reference evidence="6 7" key="1">
    <citation type="submission" date="2019-08" db="EMBL/GenBank/DDBJ databases">
        <title>Whole-genome Sequencing of e-waste polymer degrading bacterium Pseudomonas sp. strain PE08.</title>
        <authorList>
            <person name="Kirdat K."/>
            <person name="Debbarma P."/>
            <person name="Narawade N."/>
            <person name="Suyal D."/>
            <person name="Thorat V."/>
            <person name="Shouche Y."/>
            <person name="Goel R."/>
            <person name="Yadav A."/>
        </authorList>
    </citation>
    <scope>NUCLEOTIDE SEQUENCE [LARGE SCALE GENOMIC DNA]</scope>
    <source>
        <strain evidence="6 7">PE08</strain>
    </source>
</reference>
<comment type="function">
    <text evidence="4">Required for resistance to DNA-damaging agents.</text>
</comment>
<keyword evidence="3" id="KW-0963">Cytoplasm</keyword>
<evidence type="ECO:0000256" key="3">
    <source>
        <dbReference type="ARBA" id="ARBA00022490"/>
    </source>
</evidence>
<protein>
    <submittedName>
        <fullName evidence="6">Universal stress protein</fullName>
    </submittedName>
</protein>
<comment type="subcellular location">
    <subcellularLocation>
        <location evidence="1">Cytoplasm</location>
    </subcellularLocation>
</comment>
<dbReference type="GO" id="GO:0005737">
    <property type="term" value="C:cytoplasm"/>
    <property type="evidence" value="ECO:0007669"/>
    <property type="project" value="UniProtKB-SubCell"/>
</dbReference>
<dbReference type="EMBL" id="CP043311">
    <property type="protein sequence ID" value="QEY63112.1"/>
    <property type="molecule type" value="Genomic_DNA"/>
</dbReference>
<proteinExistence type="inferred from homology"/>
<dbReference type="SUPFAM" id="SSF52402">
    <property type="entry name" value="Adenine nucleotide alpha hydrolases-like"/>
    <property type="match status" value="2"/>
</dbReference>
<evidence type="ECO:0000256" key="4">
    <source>
        <dbReference type="ARBA" id="ARBA00037131"/>
    </source>
</evidence>
<evidence type="ECO:0000256" key="2">
    <source>
        <dbReference type="ARBA" id="ARBA00008791"/>
    </source>
</evidence>
<accession>A0A5J6QN42</accession>
<dbReference type="KEGG" id="plal:FXN65_13950"/>
<dbReference type="Pfam" id="PF00582">
    <property type="entry name" value="Usp"/>
    <property type="match status" value="2"/>
</dbReference>
<name>A0A5J6QN42_9GAMM</name>
<dbReference type="AlphaFoldDB" id="A0A5J6QN42"/>
<evidence type="ECO:0000313" key="7">
    <source>
        <dbReference type="Proteomes" id="UP000327179"/>
    </source>
</evidence>
<dbReference type="Proteomes" id="UP000327179">
    <property type="component" value="Chromosome"/>
</dbReference>